<proteinExistence type="predicted"/>
<protein>
    <submittedName>
        <fullName evidence="3">Hydrolase</fullName>
    </submittedName>
</protein>
<comment type="caution">
    <text evidence="3">The sequence shown here is derived from an EMBL/GenBank/DDBJ whole genome shotgun (WGS) entry which is preliminary data.</text>
</comment>
<dbReference type="Pfam" id="PF00561">
    <property type="entry name" value="Abhydrolase_1"/>
    <property type="match status" value="1"/>
</dbReference>
<dbReference type="InterPro" id="IPR000073">
    <property type="entry name" value="AB_hydrolase_1"/>
</dbReference>
<feature type="domain" description="AB hydrolase-1" evidence="2">
    <location>
        <begin position="26"/>
        <end position="270"/>
    </location>
</feature>
<evidence type="ECO:0000256" key="1">
    <source>
        <dbReference type="ARBA" id="ARBA00022801"/>
    </source>
</evidence>
<accession>A0A2P7V840</accession>
<keyword evidence="4" id="KW-1185">Reference proteome</keyword>
<dbReference type="InterPro" id="IPR000639">
    <property type="entry name" value="Epox_hydrolase-like"/>
</dbReference>
<organism evidence="3 4">
    <name type="scientific">Brevibacillus fortis</name>
    <dbReference type="NCBI Taxonomy" id="2126352"/>
    <lineage>
        <taxon>Bacteria</taxon>
        <taxon>Bacillati</taxon>
        <taxon>Bacillota</taxon>
        <taxon>Bacilli</taxon>
        <taxon>Bacillales</taxon>
        <taxon>Paenibacillaceae</taxon>
        <taxon>Brevibacillus</taxon>
    </lineage>
</organism>
<dbReference type="GO" id="GO:0004301">
    <property type="term" value="F:epoxide hydrolase activity"/>
    <property type="evidence" value="ECO:0007669"/>
    <property type="project" value="TreeGrafter"/>
</dbReference>
<dbReference type="RefSeq" id="WP_106839117.1">
    <property type="nucleotide sequence ID" value="NZ_JBCNIW010000038.1"/>
</dbReference>
<dbReference type="InterPro" id="IPR051340">
    <property type="entry name" value="Haloalkane_dehalogenase"/>
</dbReference>
<gene>
    <name evidence="3" type="ORF">C7R93_12500</name>
</gene>
<dbReference type="Gene3D" id="3.40.50.1820">
    <property type="entry name" value="alpha/beta hydrolase"/>
    <property type="match status" value="1"/>
</dbReference>
<reference evidence="3 4" key="1">
    <citation type="submission" date="2018-03" db="EMBL/GenBank/DDBJ databases">
        <title>Brevisbacillus phylogenomics.</title>
        <authorList>
            <person name="Dunlap C."/>
        </authorList>
    </citation>
    <scope>NUCLEOTIDE SEQUENCE [LARGE SCALE GENOMIC DNA]</scope>
    <source>
        <strain evidence="3 4">NRRL NRS-1210</strain>
    </source>
</reference>
<sequence>MTVYYKTELVDGLAIFYREAGNQENPTILLLHGFPSSSHMYRNLIAELSDEYHIIAPDYPGFGNSDQPSMADFAYTFENLADVMDAFVEQLQLKKYSIYVHDYGAPVGFRLAVKHPERVQAIISQNGNAYEEGLLSSWAPARTYWENPADDASINNVLGLLKPEFTKHQYVNGTRNPEKISPDSWNLDQYVLERSGNSEIQLALLYDYQNNLNQYPRWHEYFRTYQPPTLVAWGKNDMFFGPDGALAYQKDLKDVDVHLLNTGHFPLEEDLEISVALIKRFLGERIKELENGVQ</sequence>
<dbReference type="PANTHER" id="PTHR42977:SF3">
    <property type="entry name" value="AB HYDROLASE-1 DOMAIN-CONTAINING PROTEIN"/>
    <property type="match status" value="1"/>
</dbReference>
<dbReference type="PRINTS" id="PR00111">
    <property type="entry name" value="ABHYDROLASE"/>
</dbReference>
<dbReference type="AlphaFoldDB" id="A0A2P7V840"/>
<evidence type="ECO:0000313" key="3">
    <source>
        <dbReference type="EMBL" id="PSJ95384.1"/>
    </source>
</evidence>
<dbReference type="PANTHER" id="PTHR42977">
    <property type="entry name" value="HYDROLASE-RELATED"/>
    <property type="match status" value="1"/>
</dbReference>
<evidence type="ECO:0000313" key="4">
    <source>
        <dbReference type="Proteomes" id="UP000240419"/>
    </source>
</evidence>
<name>A0A2P7V840_9BACL</name>
<dbReference type="OrthoDB" id="6191536at2"/>
<dbReference type="InterPro" id="IPR029058">
    <property type="entry name" value="AB_hydrolase_fold"/>
</dbReference>
<evidence type="ECO:0000259" key="2">
    <source>
        <dbReference type="Pfam" id="PF00561"/>
    </source>
</evidence>
<dbReference type="PRINTS" id="PR00412">
    <property type="entry name" value="EPOXHYDRLASE"/>
</dbReference>
<dbReference type="EMBL" id="PXZM01000019">
    <property type="protein sequence ID" value="PSJ95384.1"/>
    <property type="molecule type" value="Genomic_DNA"/>
</dbReference>
<dbReference type="SUPFAM" id="SSF53474">
    <property type="entry name" value="alpha/beta-Hydrolases"/>
    <property type="match status" value="1"/>
</dbReference>
<dbReference type="Proteomes" id="UP000240419">
    <property type="component" value="Unassembled WGS sequence"/>
</dbReference>
<keyword evidence="1 3" id="KW-0378">Hydrolase</keyword>
<dbReference type="FunFam" id="3.40.50.1820:FF:000173">
    <property type="entry name" value="Alpha/beta hydrolase"/>
    <property type="match status" value="1"/>
</dbReference>